<name>A0A1E5T8N6_9FLAO</name>
<evidence type="ECO:0008006" key="4">
    <source>
        <dbReference type="Google" id="ProtNLM"/>
    </source>
</evidence>
<proteinExistence type="predicted"/>
<protein>
    <recommendedName>
        <fullName evidence="4">Lipocalin-like domain-containing protein</fullName>
    </recommendedName>
</protein>
<reference evidence="2 3" key="1">
    <citation type="submission" date="2016-05" db="EMBL/GenBank/DDBJ databases">
        <title>Draft Genome Sequence of Algibacter sp. Strain SK-16 Isolated from the Surface Water of Aburatsubo Inlet.</title>
        <authorList>
            <person name="Wong S.-K."/>
            <person name="Yoshizawa S."/>
            <person name="Nakajima Y."/>
            <person name="Ogura Y."/>
            <person name="Tetsuya H."/>
            <person name="Hamasaki K."/>
        </authorList>
    </citation>
    <scope>NUCLEOTIDE SEQUENCE [LARGE SCALE GENOMIC DNA]</scope>
    <source>
        <strain evidence="2 3">SK-16</strain>
    </source>
</reference>
<feature type="region of interest" description="Disordered" evidence="1">
    <location>
        <begin position="122"/>
        <end position="153"/>
    </location>
</feature>
<dbReference type="PROSITE" id="PS51257">
    <property type="entry name" value="PROKAR_LIPOPROTEIN"/>
    <property type="match status" value="1"/>
</dbReference>
<accession>A0A1E5T8N6</accession>
<dbReference type="Proteomes" id="UP000095713">
    <property type="component" value="Unassembled WGS sequence"/>
</dbReference>
<keyword evidence="3" id="KW-1185">Reference proteome</keyword>
<dbReference type="EMBL" id="MDJD01000044">
    <property type="protein sequence ID" value="OEK07734.1"/>
    <property type="molecule type" value="Genomic_DNA"/>
</dbReference>
<organism evidence="2 3">
    <name type="scientific">Flavivirga aquatica</name>
    <dbReference type="NCBI Taxonomy" id="1849968"/>
    <lineage>
        <taxon>Bacteria</taxon>
        <taxon>Pseudomonadati</taxon>
        <taxon>Bacteroidota</taxon>
        <taxon>Flavobacteriia</taxon>
        <taxon>Flavobacteriales</taxon>
        <taxon>Flavobacteriaceae</taxon>
        <taxon>Flavivirga</taxon>
    </lineage>
</organism>
<gene>
    <name evidence="2" type="ORF">A8C32_16650</name>
</gene>
<evidence type="ECO:0000256" key="1">
    <source>
        <dbReference type="SAM" id="MobiDB-lite"/>
    </source>
</evidence>
<sequence length="355" mass="39591">MKKLNLLFILTVFTTLTFTSCSSNDDSNSGSKEEETGTVKIPLTTIEQGVSIEGAVKNQGTPPAPNSNLDFQISTTNQDAFLNSGFNIQFASNDNIAGAYIVLKDTDGNNASDYLDVPASAFNNEGGSKSGKSSAKSKKVDRSTTNKAKEDEENDTIKVSFDTHVPVGNFCYDICLYDASNNISQIQTICVTINSWGGNTSIVGEWVFDREDDNNNNSTTITCDNEDTIEANYDKIIKEEWTFVLNEDGTYYEIYNDEFQSLNYSESEASCTVTYDTEIKKENEKFSGNWTYNEDDKTLTVIDFKREDFIDSSKNEEFENGEVYFAKVIVEVISGQLVITETDGDDIIKIYFNKK</sequence>
<evidence type="ECO:0000313" key="3">
    <source>
        <dbReference type="Proteomes" id="UP000095713"/>
    </source>
</evidence>
<dbReference type="OrthoDB" id="1155918at2"/>
<comment type="caution">
    <text evidence="2">The sequence shown here is derived from an EMBL/GenBank/DDBJ whole genome shotgun (WGS) entry which is preliminary data.</text>
</comment>
<feature type="compositionally biased region" description="Basic and acidic residues" evidence="1">
    <location>
        <begin position="138"/>
        <end position="150"/>
    </location>
</feature>
<dbReference type="RefSeq" id="WP_069830561.1">
    <property type="nucleotide sequence ID" value="NZ_MDJD01000044.1"/>
</dbReference>
<evidence type="ECO:0000313" key="2">
    <source>
        <dbReference type="EMBL" id="OEK07734.1"/>
    </source>
</evidence>
<dbReference type="STRING" id="1849968.A8C32_16650"/>
<dbReference type="AlphaFoldDB" id="A0A1E5T8N6"/>